<keyword evidence="1" id="KW-0934">Plastid</keyword>
<dbReference type="Pfam" id="PF05258">
    <property type="entry name" value="DciA"/>
    <property type="match status" value="1"/>
</dbReference>
<dbReference type="EMBL" id="MG976688">
    <property type="protein sequence ID" value="AXY63645.1"/>
    <property type="molecule type" value="Genomic_DNA"/>
</dbReference>
<gene>
    <name evidence="1" type="ORF">PMNZ_724</name>
</gene>
<reference evidence="1" key="1">
    <citation type="submission" date="2018-02" db="EMBL/GenBank/DDBJ databases">
        <title>Genome reduction pattern in chromatophore genome of Paulinella.</title>
        <authorList>
            <person name="Lhee D."/>
            <person name="Yoon H.S."/>
        </authorList>
    </citation>
    <scope>NUCLEOTIDE SEQUENCE</scope>
    <source>
        <strain evidence="1">NZ27</strain>
    </source>
</reference>
<dbReference type="InterPro" id="IPR007922">
    <property type="entry name" value="DciA-like"/>
</dbReference>
<evidence type="ECO:0008006" key="2">
    <source>
        <dbReference type="Google" id="ProtNLM"/>
    </source>
</evidence>
<organism evidence="1">
    <name type="scientific">Paulinella micropora</name>
    <dbReference type="NCBI Taxonomy" id="1928728"/>
    <lineage>
        <taxon>Eukaryota</taxon>
        <taxon>Sar</taxon>
        <taxon>Rhizaria</taxon>
        <taxon>Cercozoa</taxon>
        <taxon>Imbricatea</taxon>
        <taxon>Silicofilosea</taxon>
        <taxon>Euglyphida</taxon>
        <taxon>Paulinellidae</taxon>
        <taxon>Paulinella</taxon>
    </lineage>
</organism>
<geneLocation type="plastid" evidence="1"/>
<dbReference type="AlphaFoldDB" id="A0A385I197"/>
<sequence length="165" mass="19110">MKIAQILRPAPRPSPYSIADCLIKLKETWQKDSHLIDLLADWENIAGPQIAHHCQPIGFKNQKLIVGAKESDWLQALIWNRKRLLQSLRKRGFEIRDLQIKRYHPENNRSNQISTNLLVRECNPHRGDIHGISNCPVCHRSASTGEMARWGHCSLCQRNQFENMT</sequence>
<name>A0A385I197_9EUKA</name>
<accession>A0A385I197</accession>
<protein>
    <recommendedName>
        <fullName evidence="2">DUF721 domain-containing protein</fullName>
    </recommendedName>
</protein>
<proteinExistence type="predicted"/>
<evidence type="ECO:0000313" key="1">
    <source>
        <dbReference type="EMBL" id="AXY63645.1"/>
    </source>
</evidence>